<accession>A0A382NMH9</accession>
<sequence>MKKPRLPQGSRGSGELPRPLGAAGSVPAIPGQGDATTATVINTSHSSDASLEQCYDDSFSYRP</sequence>
<organism evidence="2">
    <name type="scientific">marine metagenome</name>
    <dbReference type="NCBI Taxonomy" id="408172"/>
    <lineage>
        <taxon>unclassified sequences</taxon>
        <taxon>metagenomes</taxon>
        <taxon>ecological metagenomes</taxon>
    </lineage>
</organism>
<proteinExistence type="predicted"/>
<dbReference type="AlphaFoldDB" id="A0A382NMH9"/>
<evidence type="ECO:0000256" key="1">
    <source>
        <dbReference type="SAM" id="MobiDB-lite"/>
    </source>
</evidence>
<dbReference type="EMBL" id="UINC01100681">
    <property type="protein sequence ID" value="SVC60922.1"/>
    <property type="molecule type" value="Genomic_DNA"/>
</dbReference>
<feature type="compositionally biased region" description="Polar residues" evidence="1">
    <location>
        <begin position="34"/>
        <end position="50"/>
    </location>
</feature>
<gene>
    <name evidence="2" type="ORF">METZ01_LOCUS313776</name>
</gene>
<reference evidence="2" key="1">
    <citation type="submission" date="2018-05" db="EMBL/GenBank/DDBJ databases">
        <authorList>
            <person name="Lanie J.A."/>
            <person name="Ng W.-L."/>
            <person name="Kazmierczak K.M."/>
            <person name="Andrzejewski T.M."/>
            <person name="Davidsen T.M."/>
            <person name="Wayne K.J."/>
            <person name="Tettelin H."/>
            <person name="Glass J.I."/>
            <person name="Rusch D."/>
            <person name="Podicherti R."/>
            <person name="Tsui H.-C.T."/>
            <person name="Winkler M.E."/>
        </authorList>
    </citation>
    <scope>NUCLEOTIDE SEQUENCE</scope>
</reference>
<feature type="region of interest" description="Disordered" evidence="1">
    <location>
        <begin position="1"/>
        <end position="63"/>
    </location>
</feature>
<protein>
    <submittedName>
        <fullName evidence="2">Uncharacterized protein</fullName>
    </submittedName>
</protein>
<evidence type="ECO:0000313" key="2">
    <source>
        <dbReference type="EMBL" id="SVC60922.1"/>
    </source>
</evidence>
<name>A0A382NMH9_9ZZZZ</name>